<sequence length="94" mass="10857">MHEEQEEKVTCRQIIELLTAHAGTIPEAESQEARSHLEVCPSCTEWERTLKAAIEVFGTAANVEVPEPFRHRMEEISSKWEHGYDLEERLRKAP</sequence>
<dbReference type="AlphaFoldDB" id="A0A932CP72"/>
<gene>
    <name evidence="2" type="ORF">HYY20_08580</name>
</gene>
<dbReference type="InterPro" id="IPR027383">
    <property type="entry name" value="Znf_put"/>
</dbReference>
<dbReference type="EMBL" id="JACPRF010000260">
    <property type="protein sequence ID" value="MBI2876923.1"/>
    <property type="molecule type" value="Genomic_DNA"/>
</dbReference>
<comment type="caution">
    <text evidence="2">The sequence shown here is derived from an EMBL/GenBank/DDBJ whole genome shotgun (WGS) entry which is preliminary data.</text>
</comment>
<feature type="domain" description="Putative zinc-finger" evidence="1">
    <location>
        <begin position="11"/>
        <end position="43"/>
    </location>
</feature>
<organism evidence="2 3">
    <name type="scientific">Tectimicrobiota bacterium</name>
    <dbReference type="NCBI Taxonomy" id="2528274"/>
    <lineage>
        <taxon>Bacteria</taxon>
        <taxon>Pseudomonadati</taxon>
        <taxon>Nitrospinota/Tectimicrobiota group</taxon>
        <taxon>Candidatus Tectimicrobiota</taxon>
    </lineage>
</organism>
<proteinExistence type="predicted"/>
<evidence type="ECO:0000313" key="2">
    <source>
        <dbReference type="EMBL" id="MBI2876923.1"/>
    </source>
</evidence>
<dbReference type="Proteomes" id="UP000769766">
    <property type="component" value="Unassembled WGS sequence"/>
</dbReference>
<name>A0A932CP72_UNCTE</name>
<reference evidence="2" key="1">
    <citation type="submission" date="2020-07" db="EMBL/GenBank/DDBJ databases">
        <title>Huge and variable diversity of episymbiotic CPR bacteria and DPANN archaea in groundwater ecosystems.</title>
        <authorList>
            <person name="He C.Y."/>
            <person name="Keren R."/>
            <person name="Whittaker M."/>
            <person name="Farag I.F."/>
            <person name="Doudna J."/>
            <person name="Cate J.H.D."/>
            <person name="Banfield J.F."/>
        </authorList>
    </citation>
    <scope>NUCLEOTIDE SEQUENCE</scope>
    <source>
        <strain evidence="2">NC_groundwater_672_Ag_B-0.1um_62_36</strain>
    </source>
</reference>
<evidence type="ECO:0000259" key="1">
    <source>
        <dbReference type="Pfam" id="PF13490"/>
    </source>
</evidence>
<accession>A0A932CP72</accession>
<dbReference type="Pfam" id="PF13490">
    <property type="entry name" value="zf-HC2"/>
    <property type="match status" value="1"/>
</dbReference>
<protein>
    <recommendedName>
        <fullName evidence="1">Putative zinc-finger domain-containing protein</fullName>
    </recommendedName>
</protein>
<evidence type="ECO:0000313" key="3">
    <source>
        <dbReference type="Proteomes" id="UP000769766"/>
    </source>
</evidence>